<dbReference type="Gene3D" id="3.10.50.40">
    <property type="match status" value="1"/>
</dbReference>
<keyword evidence="6 11" id="KW-0697">Rotamase</keyword>
<comment type="subcellular location">
    <subcellularLocation>
        <location evidence="2 11">Cell membrane</location>
        <topology evidence="2 11">Lipid-anchor</topology>
    </subcellularLocation>
</comment>
<evidence type="ECO:0000256" key="13">
    <source>
        <dbReference type="SAM" id="SignalP"/>
    </source>
</evidence>
<sequence>MKKLMIAVLLIAGVLTLSACNSGKSNSDVVVKSKAGDISKDDFYNELKNRYGEGVLQEMVIVKVLGDKYDVSDKEVDKKVKSIKDQLGDQFQGYLQQQGFKDENDFRAQVKNSLLMEKAIFSDVKVTDEEMKEQYEHMKYDLKARHILVKDEKTAKEVEKKLDNGEDFAKLAKKYSEDKASAEKSGELGWFSAGSMVPEFENAAFEMKKGEISKPIKSDFGYHIIKLEDKRKTENDVGSFKDNKDKIKNDIRNKKLPPDKQQEKLNKILKDANIKVEDKQFKDLFKDLEEKKEAK</sequence>
<feature type="domain" description="PpiC" evidence="14">
    <location>
        <begin position="139"/>
        <end position="229"/>
    </location>
</feature>
<evidence type="ECO:0000256" key="7">
    <source>
        <dbReference type="ARBA" id="ARBA00023136"/>
    </source>
</evidence>
<feature type="signal peptide" evidence="13">
    <location>
        <begin position="1"/>
        <end position="19"/>
    </location>
</feature>
<evidence type="ECO:0000256" key="4">
    <source>
        <dbReference type="ARBA" id="ARBA00022475"/>
    </source>
</evidence>
<comment type="catalytic activity">
    <reaction evidence="1 11">
        <text>[protein]-peptidylproline (omega=180) = [protein]-peptidylproline (omega=0)</text>
        <dbReference type="Rhea" id="RHEA:16237"/>
        <dbReference type="Rhea" id="RHEA-COMP:10747"/>
        <dbReference type="Rhea" id="RHEA-COMP:10748"/>
        <dbReference type="ChEBI" id="CHEBI:83833"/>
        <dbReference type="ChEBI" id="CHEBI:83834"/>
        <dbReference type="EC" id="5.2.1.8"/>
    </reaction>
</comment>
<dbReference type="SUPFAM" id="SSF54534">
    <property type="entry name" value="FKBP-like"/>
    <property type="match status" value="1"/>
</dbReference>
<dbReference type="InterPro" id="IPR000297">
    <property type="entry name" value="PPIase_PpiC"/>
</dbReference>
<evidence type="ECO:0000256" key="1">
    <source>
        <dbReference type="ARBA" id="ARBA00000971"/>
    </source>
</evidence>
<keyword evidence="7 11" id="KW-0472">Membrane</keyword>
<comment type="caution">
    <text evidence="15">The sequence shown here is derived from an EMBL/GenBank/DDBJ whole genome shotgun (WGS) entry which is preliminary data.</text>
</comment>
<evidence type="ECO:0000313" key="15">
    <source>
        <dbReference type="EMBL" id="MDY0406249.1"/>
    </source>
</evidence>
<dbReference type="EMBL" id="JAROCA020000001">
    <property type="protein sequence ID" value="MDY0406249.1"/>
    <property type="molecule type" value="Genomic_DNA"/>
</dbReference>
<dbReference type="PANTHER" id="PTHR47245:SF1">
    <property type="entry name" value="FOLDASE PROTEIN PRSA"/>
    <property type="match status" value="1"/>
</dbReference>
<keyword evidence="10 11" id="KW-0449">Lipoprotein</keyword>
<evidence type="ECO:0000256" key="8">
    <source>
        <dbReference type="ARBA" id="ARBA00023139"/>
    </source>
</evidence>
<name>A0ABU5CIS4_9BACI</name>
<keyword evidence="16" id="KW-1185">Reference proteome</keyword>
<protein>
    <recommendedName>
        <fullName evidence="11">Foldase protein PrsA</fullName>
        <ecNumber evidence="11">5.2.1.8</ecNumber>
    </recommendedName>
</protein>
<evidence type="ECO:0000256" key="5">
    <source>
        <dbReference type="ARBA" id="ARBA00022729"/>
    </source>
</evidence>
<comment type="function">
    <text evidence="11">Plays a major role in protein secretion by helping the post-translocational extracellular folding of several secreted proteins.</text>
</comment>
<proteinExistence type="inferred from homology"/>
<dbReference type="GO" id="GO:0003755">
    <property type="term" value="F:peptidyl-prolyl cis-trans isomerase activity"/>
    <property type="evidence" value="ECO:0007669"/>
    <property type="project" value="UniProtKB-EC"/>
</dbReference>
<dbReference type="Proteomes" id="UP001228376">
    <property type="component" value="Unassembled WGS sequence"/>
</dbReference>
<feature type="region of interest" description="Disordered" evidence="12">
    <location>
        <begin position="235"/>
        <end position="264"/>
    </location>
</feature>
<dbReference type="InterPro" id="IPR023059">
    <property type="entry name" value="Foldase_PrsA"/>
</dbReference>
<dbReference type="HAMAP" id="MF_01145">
    <property type="entry name" value="Foldase_PrsA"/>
    <property type="match status" value="1"/>
</dbReference>
<dbReference type="PANTHER" id="PTHR47245">
    <property type="entry name" value="PEPTIDYLPROLYL ISOMERASE"/>
    <property type="match status" value="1"/>
</dbReference>
<organism evidence="15 16">
    <name type="scientific">Tigheibacillus jepli</name>
    <dbReference type="NCBI Taxonomy" id="3035914"/>
    <lineage>
        <taxon>Bacteria</taxon>
        <taxon>Bacillati</taxon>
        <taxon>Bacillota</taxon>
        <taxon>Bacilli</taxon>
        <taxon>Bacillales</taxon>
        <taxon>Bacillaceae</taxon>
        <taxon>Tigheibacillus</taxon>
    </lineage>
</organism>
<gene>
    <name evidence="11" type="primary">prsA</name>
    <name evidence="15" type="ORF">P5G51_013380</name>
</gene>
<reference evidence="15 16" key="1">
    <citation type="submission" date="2023-10" db="EMBL/GenBank/DDBJ databases">
        <title>179-bfca-hs.</title>
        <authorList>
            <person name="Miliotis G."/>
            <person name="Sengupta P."/>
            <person name="Hameed A."/>
            <person name="Chuvochina M."/>
            <person name="Mcdonagh F."/>
            <person name="Simpson A.C."/>
            <person name="Singh N.K."/>
            <person name="Rekha P.D."/>
            <person name="Raman K."/>
            <person name="Hugenholtz P."/>
            <person name="Venkateswaran K."/>
        </authorList>
    </citation>
    <scope>NUCLEOTIDE SEQUENCE [LARGE SCALE GENOMIC DNA]</scope>
    <source>
        <strain evidence="15 16">179-BFC-A-HS</strain>
    </source>
</reference>
<evidence type="ECO:0000256" key="9">
    <source>
        <dbReference type="ARBA" id="ARBA00023235"/>
    </source>
</evidence>
<evidence type="ECO:0000313" key="16">
    <source>
        <dbReference type="Proteomes" id="UP001228376"/>
    </source>
</evidence>
<evidence type="ECO:0000256" key="12">
    <source>
        <dbReference type="SAM" id="MobiDB-lite"/>
    </source>
</evidence>
<dbReference type="PROSITE" id="PS51257">
    <property type="entry name" value="PROKAR_LIPOPROTEIN"/>
    <property type="match status" value="1"/>
</dbReference>
<dbReference type="RefSeq" id="WP_306068042.1">
    <property type="nucleotide sequence ID" value="NZ_JAROCA020000001.1"/>
</dbReference>
<dbReference type="EC" id="5.2.1.8" evidence="11"/>
<dbReference type="InterPro" id="IPR046357">
    <property type="entry name" value="PPIase_dom_sf"/>
</dbReference>
<keyword evidence="5 11" id="KW-0732">Signal</keyword>
<dbReference type="SUPFAM" id="SSF109998">
    <property type="entry name" value="Triger factor/SurA peptide-binding domain-like"/>
    <property type="match status" value="1"/>
</dbReference>
<accession>A0ABU5CIS4</accession>
<evidence type="ECO:0000256" key="10">
    <source>
        <dbReference type="ARBA" id="ARBA00023288"/>
    </source>
</evidence>
<keyword evidence="8 11" id="KW-0564">Palmitate</keyword>
<evidence type="ECO:0000259" key="14">
    <source>
        <dbReference type="PROSITE" id="PS50198"/>
    </source>
</evidence>
<keyword evidence="4 11" id="KW-1003">Cell membrane</keyword>
<dbReference type="PROSITE" id="PS50198">
    <property type="entry name" value="PPIC_PPIASE_2"/>
    <property type="match status" value="1"/>
</dbReference>
<comment type="similarity">
    <text evidence="3 11">Belongs to the PrsA family.</text>
</comment>
<evidence type="ECO:0000256" key="11">
    <source>
        <dbReference type="HAMAP-Rule" id="MF_01145"/>
    </source>
</evidence>
<feature type="chain" id="PRO_5047495104" description="Foldase protein PrsA" evidence="13">
    <location>
        <begin position="20"/>
        <end position="295"/>
    </location>
</feature>
<dbReference type="Pfam" id="PF00639">
    <property type="entry name" value="Rotamase"/>
    <property type="match status" value="1"/>
</dbReference>
<dbReference type="InterPro" id="IPR027304">
    <property type="entry name" value="Trigger_fact/SurA_dom_sf"/>
</dbReference>
<evidence type="ECO:0000256" key="6">
    <source>
        <dbReference type="ARBA" id="ARBA00023110"/>
    </source>
</evidence>
<keyword evidence="9 11" id="KW-0413">Isomerase</keyword>
<evidence type="ECO:0000256" key="3">
    <source>
        <dbReference type="ARBA" id="ARBA00006071"/>
    </source>
</evidence>
<dbReference type="InterPro" id="IPR050245">
    <property type="entry name" value="PrsA_foldase"/>
</dbReference>
<evidence type="ECO:0000256" key="2">
    <source>
        <dbReference type="ARBA" id="ARBA00004193"/>
    </source>
</evidence>